<organism evidence="1 2">
    <name type="scientific">Hermetia illucens</name>
    <name type="common">Black soldier fly</name>
    <dbReference type="NCBI Taxonomy" id="343691"/>
    <lineage>
        <taxon>Eukaryota</taxon>
        <taxon>Metazoa</taxon>
        <taxon>Ecdysozoa</taxon>
        <taxon>Arthropoda</taxon>
        <taxon>Hexapoda</taxon>
        <taxon>Insecta</taxon>
        <taxon>Pterygota</taxon>
        <taxon>Neoptera</taxon>
        <taxon>Endopterygota</taxon>
        <taxon>Diptera</taxon>
        <taxon>Brachycera</taxon>
        <taxon>Stratiomyomorpha</taxon>
        <taxon>Stratiomyidae</taxon>
        <taxon>Hermetiinae</taxon>
        <taxon>Hermetia</taxon>
    </lineage>
</organism>
<proteinExistence type="predicted"/>
<keyword evidence="2" id="KW-1185">Reference proteome</keyword>
<dbReference type="InParanoid" id="A0A7R8YWV0"/>
<dbReference type="PANTHER" id="PTHR47331:SF1">
    <property type="entry name" value="GAG-LIKE PROTEIN"/>
    <property type="match status" value="1"/>
</dbReference>
<dbReference type="EMBL" id="LR899012">
    <property type="protein sequence ID" value="CAD7087740.1"/>
    <property type="molecule type" value="Genomic_DNA"/>
</dbReference>
<gene>
    <name evidence="1" type="ORF">HERILL_LOCUS10423</name>
</gene>
<name>A0A7R8YWV0_HERIL</name>
<dbReference type="AlphaFoldDB" id="A0A7R8YWV0"/>
<dbReference type="PANTHER" id="PTHR47331">
    <property type="entry name" value="PHD-TYPE DOMAIN-CONTAINING PROTEIN"/>
    <property type="match status" value="1"/>
</dbReference>
<sequence>MVVLGRLQEDARKWKPFVGNPVAAIHKLTDRTKWFYVESADSIDSTSEGIELEHFKEELEDLPEEGEFRKANQLKQLTPFINVNGILRVSGKLYASNLPYERKHPIILLYKTNGLKAVKANIYKYVKCHRQKAEPANQLNLTSFSHSGANYAGPFDLLFVRGCRPEKVTFRYLFA</sequence>
<accession>A0A7R8YWV0</accession>
<evidence type="ECO:0000313" key="2">
    <source>
        <dbReference type="Proteomes" id="UP000594454"/>
    </source>
</evidence>
<reference evidence="1 2" key="1">
    <citation type="submission" date="2020-11" db="EMBL/GenBank/DDBJ databases">
        <authorList>
            <person name="Wallbank WR R."/>
            <person name="Pardo Diaz C."/>
            <person name="Kozak K."/>
            <person name="Martin S."/>
            <person name="Jiggins C."/>
            <person name="Moest M."/>
            <person name="Warren A I."/>
            <person name="Generalovic N T."/>
            <person name="Byers J.R.P. K."/>
            <person name="Montejo-Kovacevich G."/>
            <person name="Yen C E."/>
        </authorList>
    </citation>
    <scope>NUCLEOTIDE SEQUENCE [LARGE SCALE GENOMIC DNA]</scope>
</reference>
<dbReference type="Proteomes" id="UP000594454">
    <property type="component" value="Chromosome 4"/>
</dbReference>
<evidence type="ECO:0000313" key="1">
    <source>
        <dbReference type="EMBL" id="CAD7087740.1"/>
    </source>
</evidence>
<protein>
    <submittedName>
        <fullName evidence="1">Uncharacterized protein</fullName>
    </submittedName>
</protein>